<dbReference type="InterPro" id="IPR003441">
    <property type="entry name" value="NAC-dom"/>
</dbReference>
<proteinExistence type="predicted"/>
<dbReference type="Pfam" id="PF02365">
    <property type="entry name" value="NAM"/>
    <property type="match status" value="1"/>
</dbReference>
<evidence type="ECO:0000313" key="7">
    <source>
        <dbReference type="EMBL" id="KAG6538279.1"/>
    </source>
</evidence>
<evidence type="ECO:0000256" key="3">
    <source>
        <dbReference type="ARBA" id="ARBA00023125"/>
    </source>
</evidence>
<gene>
    <name evidence="7" type="ORF">ZIOFF_003392</name>
</gene>
<dbReference type="GO" id="GO:0003677">
    <property type="term" value="F:DNA binding"/>
    <property type="evidence" value="ECO:0007669"/>
    <property type="project" value="UniProtKB-KW"/>
</dbReference>
<organism evidence="7 8">
    <name type="scientific">Zingiber officinale</name>
    <name type="common">Ginger</name>
    <name type="synonym">Amomum zingiber</name>
    <dbReference type="NCBI Taxonomy" id="94328"/>
    <lineage>
        <taxon>Eukaryota</taxon>
        <taxon>Viridiplantae</taxon>
        <taxon>Streptophyta</taxon>
        <taxon>Embryophyta</taxon>
        <taxon>Tracheophyta</taxon>
        <taxon>Spermatophyta</taxon>
        <taxon>Magnoliopsida</taxon>
        <taxon>Liliopsida</taxon>
        <taxon>Zingiberales</taxon>
        <taxon>Zingiberaceae</taxon>
        <taxon>Zingiber</taxon>
    </lineage>
</organism>
<feature type="domain" description="NAC" evidence="6">
    <location>
        <begin position="14"/>
        <end position="200"/>
    </location>
</feature>
<dbReference type="PANTHER" id="PTHR31744">
    <property type="entry name" value="PROTEIN CUP-SHAPED COTYLEDON 2-RELATED"/>
    <property type="match status" value="1"/>
</dbReference>
<dbReference type="InterPro" id="IPR036093">
    <property type="entry name" value="NAC_dom_sf"/>
</dbReference>
<protein>
    <recommendedName>
        <fullName evidence="6">NAC domain-containing protein</fullName>
    </recommendedName>
</protein>
<keyword evidence="2" id="KW-0805">Transcription regulation</keyword>
<evidence type="ECO:0000313" key="8">
    <source>
        <dbReference type="Proteomes" id="UP000734854"/>
    </source>
</evidence>
<dbReference type="GO" id="GO:0005634">
    <property type="term" value="C:nucleus"/>
    <property type="evidence" value="ECO:0007669"/>
    <property type="project" value="UniProtKB-SubCell"/>
</dbReference>
<keyword evidence="3" id="KW-0238">DNA-binding</keyword>
<reference evidence="7 8" key="1">
    <citation type="submission" date="2020-08" db="EMBL/GenBank/DDBJ databases">
        <title>Plant Genome Project.</title>
        <authorList>
            <person name="Zhang R.-G."/>
        </authorList>
    </citation>
    <scope>NUCLEOTIDE SEQUENCE [LARGE SCALE GENOMIC DNA]</scope>
    <source>
        <tissue evidence="7">Rhizome</tissue>
    </source>
</reference>
<dbReference type="PROSITE" id="PS51005">
    <property type="entry name" value="NAC"/>
    <property type="match status" value="1"/>
</dbReference>
<comment type="caution">
    <text evidence="7">The sequence shown here is derived from an EMBL/GenBank/DDBJ whole genome shotgun (WGS) entry which is preliminary data.</text>
</comment>
<dbReference type="Proteomes" id="UP000734854">
    <property type="component" value="Unassembled WGS sequence"/>
</dbReference>
<evidence type="ECO:0000256" key="5">
    <source>
        <dbReference type="ARBA" id="ARBA00023242"/>
    </source>
</evidence>
<dbReference type="Gene3D" id="2.170.150.80">
    <property type="entry name" value="NAC domain"/>
    <property type="match status" value="1"/>
</dbReference>
<dbReference type="GO" id="GO:0006355">
    <property type="term" value="P:regulation of DNA-templated transcription"/>
    <property type="evidence" value="ECO:0007669"/>
    <property type="project" value="InterPro"/>
</dbReference>
<keyword evidence="4" id="KW-0804">Transcription</keyword>
<sequence>MKGRIDDAEAGLQLPPGFRFHPTDEELVQHYLWRKIAGHRIPAPIIAEVDLYKHDPWDLPGLALYGNREWYFYTPRDRKYPNGSRPNRAAGRGYWKATGADKPVAVPGSIGRTLGIKKALVFYQGKAPKGIKTDWIMHEYRLIDSSQLPANKRGGSKRVSQVSYSIASSSRSTTSVSQLKLTGLFPVQLDEWVLCRLYHRKNSWDQMQKRREAAAASSFGTTMELSSNSSLWTAESDVESRNRIQPAGINPYQVSEAIHDQQGRAVNPTSSSLQMVEGMKEETDWIMDLNFEGFQNSMAELGSTSEIDVSNQQYYYSTSSSLPYWN</sequence>
<dbReference type="PANTHER" id="PTHR31744:SF233">
    <property type="entry name" value="NAC DOMAIN-CONTAINING PROTEIN 72-LIKE"/>
    <property type="match status" value="1"/>
</dbReference>
<dbReference type="SUPFAM" id="SSF101941">
    <property type="entry name" value="NAC domain"/>
    <property type="match status" value="1"/>
</dbReference>
<keyword evidence="5" id="KW-0539">Nucleus</keyword>
<keyword evidence="8" id="KW-1185">Reference proteome</keyword>
<evidence type="ECO:0000256" key="2">
    <source>
        <dbReference type="ARBA" id="ARBA00023015"/>
    </source>
</evidence>
<name>A0A8J5INL8_ZINOF</name>
<evidence type="ECO:0000256" key="1">
    <source>
        <dbReference type="ARBA" id="ARBA00004123"/>
    </source>
</evidence>
<accession>A0A8J5INL8</accession>
<comment type="subcellular location">
    <subcellularLocation>
        <location evidence="1">Nucleus</location>
    </subcellularLocation>
</comment>
<evidence type="ECO:0000259" key="6">
    <source>
        <dbReference type="PROSITE" id="PS51005"/>
    </source>
</evidence>
<evidence type="ECO:0000256" key="4">
    <source>
        <dbReference type="ARBA" id="ARBA00023163"/>
    </source>
</evidence>
<dbReference type="AlphaFoldDB" id="A0A8J5INL8"/>
<dbReference type="EMBL" id="JACMSC010000001">
    <property type="protein sequence ID" value="KAG6538279.1"/>
    <property type="molecule type" value="Genomic_DNA"/>
</dbReference>